<evidence type="ECO:0000256" key="11">
    <source>
        <dbReference type="ARBA" id="ARBA00033775"/>
    </source>
</evidence>
<dbReference type="InterPro" id="IPR006311">
    <property type="entry name" value="TAT_signal"/>
</dbReference>
<evidence type="ECO:0000259" key="15">
    <source>
        <dbReference type="Pfam" id="PF20628"/>
    </source>
</evidence>
<accession>A0A7W0DJE5</accession>
<dbReference type="Pfam" id="PF04261">
    <property type="entry name" value="Dyp_perox_N"/>
    <property type="match status" value="1"/>
</dbReference>
<comment type="similarity">
    <text evidence="9 13">Belongs to the DyP-type peroxidase family.</text>
</comment>
<dbReference type="GO" id="GO:0004601">
    <property type="term" value="F:peroxidase activity"/>
    <property type="evidence" value="ECO:0007669"/>
    <property type="project" value="UniProtKB-KW"/>
</dbReference>
<keyword evidence="8" id="KW-0456">Lyase</keyword>
<dbReference type="Proteomes" id="UP000545761">
    <property type="component" value="Unassembled WGS sequence"/>
</dbReference>
<gene>
    <name evidence="16" type="primary">efeB</name>
    <name evidence="16" type="ORF">H1D24_06300</name>
</gene>
<sequence length="415" mass="43929">MPDQSISRRRLLGTAGATGLALGAAGGAAGYAAASSGSHEGSSGTAAASLTSLGAEEVMFHGKRQPGVTTPMQAHGHLIAFDLVASAGRKEAAALLRRWSATAERLMAGEAAGSNDTDVARDAGPSSLTVTFGFGYSLFSRTGLEKQRPVALDPLPDFSSDRLDKARSNGDLWVQIGANDALVAFHALRAVQKEAAGVARVRWQMNGFNRSPGATARPMTARNLMGQIDGTNNPKPTDDDFDQRIFVPASGDPSWMAGGSYAVVRRIRMLLDDWEKLSVKDQENVIGRRKSDGAPLTGGTEATEPKLEQADADGNLVIPINAHARITRPDQNGGAAMLRRPFSFHDGFNADGVPDAGLLFICWQADPLRGFVPVQRKLDRGDALSRFIRHESSGLFAVPGGAAKGEYVGQRLLEA</sequence>
<evidence type="ECO:0000256" key="2">
    <source>
        <dbReference type="ARBA" id="ARBA00022559"/>
    </source>
</evidence>
<name>A0A7W0DJE5_9ACTN</name>
<feature type="domain" description="Dyp-type peroxidase C-terminal" evidence="15">
    <location>
        <begin position="220"/>
        <end position="402"/>
    </location>
</feature>
<keyword evidence="5" id="KW-0732">Signal</keyword>
<keyword evidence="4 13" id="KW-0479">Metal-binding</keyword>
<proteinExistence type="inferred from homology"/>
<dbReference type="AlphaFoldDB" id="A0A7W0DJE5"/>
<comment type="caution">
    <text evidence="16">The sequence shown here is derived from an EMBL/GenBank/DDBJ whole genome shotgun (WGS) entry which is preliminary data.</text>
</comment>
<protein>
    <recommendedName>
        <fullName evidence="10 13">Deferrochelatase</fullName>
        <ecNumber evidence="13">1.11.1.-</ecNumber>
    </recommendedName>
    <alternativeName>
        <fullName evidence="11 13">Peroxidase EfeB</fullName>
    </alternativeName>
</protein>
<comment type="cofactor">
    <cofactor evidence="13">
        <name>heme b</name>
        <dbReference type="ChEBI" id="CHEBI:60344"/>
    </cofactor>
    <text evidence="13">Binds 1 heme b (iron(II)-protoporphyrin IX) group non-covalently per subunit.</text>
</comment>
<dbReference type="InterPro" id="IPR011008">
    <property type="entry name" value="Dimeric_a/b-barrel"/>
</dbReference>
<comment type="subcellular location">
    <subcellularLocation>
        <location evidence="1">Cell envelope</location>
    </subcellularLocation>
</comment>
<evidence type="ECO:0000256" key="5">
    <source>
        <dbReference type="ARBA" id="ARBA00022729"/>
    </source>
</evidence>
<dbReference type="PANTHER" id="PTHR30521:SF4">
    <property type="entry name" value="DEFERROCHELATASE"/>
    <property type="match status" value="1"/>
</dbReference>
<dbReference type="PROSITE" id="PS51318">
    <property type="entry name" value="TAT"/>
    <property type="match status" value="1"/>
</dbReference>
<dbReference type="RefSeq" id="WP_181656350.1">
    <property type="nucleotide sequence ID" value="NZ_JACEHE010000002.1"/>
</dbReference>
<dbReference type="InterPro" id="IPR048327">
    <property type="entry name" value="Dyp_perox_N"/>
</dbReference>
<evidence type="ECO:0000256" key="10">
    <source>
        <dbReference type="ARBA" id="ARBA00033771"/>
    </source>
</evidence>
<keyword evidence="2 13" id="KW-0575">Peroxidase</keyword>
<dbReference type="SUPFAM" id="SSF54909">
    <property type="entry name" value="Dimeric alpha+beta barrel"/>
    <property type="match status" value="1"/>
</dbReference>
<comment type="function">
    <text evidence="13">Involved in the recovery of exogenous heme iron. Extracts iron from heme while preserving the protoporphyrin ring intact.</text>
</comment>
<dbReference type="InterPro" id="IPR006314">
    <property type="entry name" value="Dyp_peroxidase"/>
</dbReference>
<dbReference type="GO" id="GO:0033212">
    <property type="term" value="P:iron import into cell"/>
    <property type="evidence" value="ECO:0007669"/>
    <property type="project" value="InterPro"/>
</dbReference>
<dbReference type="GO" id="GO:0020037">
    <property type="term" value="F:heme binding"/>
    <property type="evidence" value="ECO:0007669"/>
    <property type="project" value="InterPro"/>
</dbReference>
<evidence type="ECO:0000256" key="7">
    <source>
        <dbReference type="ARBA" id="ARBA00023004"/>
    </source>
</evidence>
<dbReference type="NCBIfam" id="TIGR01413">
    <property type="entry name" value="Dyp_perox_fam"/>
    <property type="match status" value="1"/>
</dbReference>
<comment type="catalytic activity">
    <reaction evidence="12">
        <text>heme b + 2 H(+) = protoporphyrin IX + Fe(2+)</text>
        <dbReference type="Rhea" id="RHEA:22584"/>
        <dbReference type="ChEBI" id="CHEBI:15378"/>
        <dbReference type="ChEBI" id="CHEBI:29033"/>
        <dbReference type="ChEBI" id="CHEBI:57306"/>
        <dbReference type="ChEBI" id="CHEBI:60344"/>
        <dbReference type="EC" id="4.98.1.1"/>
    </reaction>
    <physiologicalReaction direction="left-to-right" evidence="12">
        <dbReference type="Rhea" id="RHEA:22585"/>
    </physiologicalReaction>
</comment>
<keyword evidence="7 13" id="KW-0408">Iron</keyword>
<evidence type="ECO:0000256" key="1">
    <source>
        <dbReference type="ARBA" id="ARBA00004196"/>
    </source>
</evidence>
<keyword evidence="6 13" id="KW-0560">Oxidoreductase</keyword>
<dbReference type="EMBL" id="JACEHE010000002">
    <property type="protein sequence ID" value="MBA2945444.1"/>
    <property type="molecule type" value="Genomic_DNA"/>
</dbReference>
<evidence type="ECO:0000259" key="14">
    <source>
        <dbReference type="Pfam" id="PF04261"/>
    </source>
</evidence>
<reference evidence="16 17" key="1">
    <citation type="submission" date="2020-07" db="EMBL/GenBank/DDBJ databases">
        <title>Streptomyces isolated from Indian soil.</title>
        <authorList>
            <person name="Mandal S."/>
            <person name="Maiti P.K."/>
        </authorList>
    </citation>
    <scope>NUCLEOTIDE SEQUENCE [LARGE SCALE GENOMIC DNA]</scope>
    <source>
        <strain evidence="16 17">PSKA28</strain>
    </source>
</reference>
<evidence type="ECO:0000313" key="16">
    <source>
        <dbReference type="EMBL" id="MBA2945444.1"/>
    </source>
</evidence>
<dbReference type="GO" id="GO:0046872">
    <property type="term" value="F:metal ion binding"/>
    <property type="evidence" value="ECO:0007669"/>
    <property type="project" value="UniProtKB-KW"/>
</dbReference>
<dbReference type="GO" id="GO:0005829">
    <property type="term" value="C:cytosol"/>
    <property type="evidence" value="ECO:0007669"/>
    <property type="project" value="TreeGrafter"/>
</dbReference>
<dbReference type="GO" id="GO:0030313">
    <property type="term" value="C:cell envelope"/>
    <property type="evidence" value="ECO:0007669"/>
    <property type="project" value="UniProtKB-SubCell"/>
</dbReference>
<dbReference type="PANTHER" id="PTHR30521">
    <property type="entry name" value="DEFERROCHELATASE/PEROXIDASE"/>
    <property type="match status" value="1"/>
</dbReference>
<keyword evidence="3 13" id="KW-0349">Heme</keyword>
<feature type="domain" description="Dyp-type peroxidase N-terminal" evidence="14">
    <location>
        <begin position="65"/>
        <end position="209"/>
    </location>
</feature>
<evidence type="ECO:0000256" key="13">
    <source>
        <dbReference type="RuleBase" id="RU365017"/>
    </source>
</evidence>
<evidence type="ECO:0000313" key="17">
    <source>
        <dbReference type="Proteomes" id="UP000545761"/>
    </source>
</evidence>
<dbReference type="EC" id="1.11.1.-" evidence="13"/>
<dbReference type="InterPro" id="IPR006313">
    <property type="entry name" value="EfeB/EfeN"/>
</dbReference>
<dbReference type="InterPro" id="IPR048328">
    <property type="entry name" value="Dyp_perox_C"/>
</dbReference>
<evidence type="ECO:0000256" key="3">
    <source>
        <dbReference type="ARBA" id="ARBA00022617"/>
    </source>
</evidence>
<dbReference type="Pfam" id="PF20628">
    <property type="entry name" value="Dyp_perox_C"/>
    <property type="match status" value="1"/>
</dbReference>
<dbReference type="GO" id="GO:0004325">
    <property type="term" value="F:ferrochelatase activity"/>
    <property type="evidence" value="ECO:0007669"/>
    <property type="project" value="UniProtKB-EC"/>
</dbReference>
<dbReference type="PROSITE" id="PS51404">
    <property type="entry name" value="DYP_PEROXIDASE"/>
    <property type="match status" value="1"/>
</dbReference>
<evidence type="ECO:0000256" key="8">
    <source>
        <dbReference type="ARBA" id="ARBA00023239"/>
    </source>
</evidence>
<organism evidence="16 17">
    <name type="scientific">Streptomyces himalayensis subsp. himalayensis</name>
    <dbReference type="NCBI Taxonomy" id="2756131"/>
    <lineage>
        <taxon>Bacteria</taxon>
        <taxon>Bacillati</taxon>
        <taxon>Actinomycetota</taxon>
        <taxon>Actinomycetes</taxon>
        <taxon>Kitasatosporales</taxon>
        <taxon>Streptomycetaceae</taxon>
        <taxon>Streptomyces</taxon>
        <taxon>Streptomyces himalayensis</taxon>
    </lineage>
</organism>
<evidence type="ECO:0000256" key="6">
    <source>
        <dbReference type="ARBA" id="ARBA00023002"/>
    </source>
</evidence>
<evidence type="ECO:0000256" key="9">
    <source>
        <dbReference type="ARBA" id="ARBA00025737"/>
    </source>
</evidence>
<evidence type="ECO:0000256" key="4">
    <source>
        <dbReference type="ARBA" id="ARBA00022723"/>
    </source>
</evidence>
<evidence type="ECO:0000256" key="12">
    <source>
        <dbReference type="ARBA" id="ARBA00048856"/>
    </source>
</evidence>
<dbReference type="NCBIfam" id="TIGR01412">
    <property type="entry name" value="tat_substr_1"/>
    <property type="match status" value="1"/>
</dbReference>